<evidence type="ECO:0000259" key="2">
    <source>
        <dbReference type="Pfam" id="PF13568"/>
    </source>
</evidence>
<dbReference type="RefSeq" id="WP_025815381.1">
    <property type="nucleotide sequence ID" value="NZ_BAIZ01000004.1"/>
</dbReference>
<dbReference type="Proteomes" id="UP000248314">
    <property type="component" value="Unassembled WGS sequence"/>
</dbReference>
<organism evidence="3 4">
    <name type="scientific">Hoylesella shahii DSM 15611 = JCM 12083</name>
    <dbReference type="NCBI Taxonomy" id="1122991"/>
    <lineage>
        <taxon>Bacteria</taxon>
        <taxon>Pseudomonadati</taxon>
        <taxon>Bacteroidota</taxon>
        <taxon>Bacteroidia</taxon>
        <taxon>Bacteroidales</taxon>
        <taxon>Prevotellaceae</taxon>
        <taxon>Hoylesella</taxon>
    </lineage>
</organism>
<protein>
    <submittedName>
        <fullName evidence="3">Outer membrane protein with beta-barrel domain</fullName>
    </submittedName>
</protein>
<dbReference type="AlphaFoldDB" id="A0A318I236"/>
<sequence length="216" mass="24360">MKKILMIALLLAVTINAFSQRRRTVRRSYARSSQWYIMPKGGFNIADITDWGGDVRFGLALGGELGCRVNQLITLSGSFIYSQQGTTTWYNNEKNNLSVHLDYINLPFMVHFSVAPGLQLKVGLQPGILVNDNSILKIGGRRYEGSLGKVLENTSWDDAGTQSVDWSMPFAVSYQYRKWVFDARYNLGLNNVTYGTWTNSGHNSVFQFTVGYKFSL</sequence>
<evidence type="ECO:0000256" key="1">
    <source>
        <dbReference type="SAM" id="SignalP"/>
    </source>
</evidence>
<feature type="signal peptide" evidence="1">
    <location>
        <begin position="1"/>
        <end position="19"/>
    </location>
</feature>
<name>A0A318I236_9BACT</name>
<dbReference type="InterPro" id="IPR025665">
    <property type="entry name" value="Beta-barrel_OMP_2"/>
</dbReference>
<accession>A0A318I236</accession>
<dbReference type="EMBL" id="QJJX01000006">
    <property type="protein sequence ID" value="PXX23416.1"/>
    <property type="molecule type" value="Genomic_DNA"/>
</dbReference>
<feature type="chain" id="PRO_5016423489" evidence="1">
    <location>
        <begin position="20"/>
        <end position="216"/>
    </location>
</feature>
<gene>
    <name evidence="3" type="ORF">EJ73_00766</name>
</gene>
<keyword evidence="1" id="KW-0732">Signal</keyword>
<dbReference type="OrthoDB" id="947434at2"/>
<feature type="domain" description="Outer membrane protein beta-barrel" evidence="2">
    <location>
        <begin position="18"/>
        <end position="193"/>
    </location>
</feature>
<keyword evidence="4" id="KW-1185">Reference proteome</keyword>
<reference evidence="3 4" key="1">
    <citation type="submission" date="2018-05" db="EMBL/GenBank/DDBJ databases">
        <title>Genomic Encyclopedia of Type Strains, Phase I: the one thousand microbial genomes (KMG-I) project.</title>
        <authorList>
            <person name="Kyrpides N."/>
        </authorList>
    </citation>
    <scope>NUCLEOTIDE SEQUENCE [LARGE SCALE GENOMIC DNA]</scope>
    <source>
        <strain evidence="3 4">DSM 15611</strain>
    </source>
</reference>
<evidence type="ECO:0000313" key="4">
    <source>
        <dbReference type="Proteomes" id="UP000248314"/>
    </source>
</evidence>
<dbReference type="STRING" id="1122991.GCA_000613445_02828"/>
<evidence type="ECO:0000313" key="3">
    <source>
        <dbReference type="EMBL" id="PXX23416.1"/>
    </source>
</evidence>
<proteinExistence type="predicted"/>
<comment type="caution">
    <text evidence="3">The sequence shown here is derived from an EMBL/GenBank/DDBJ whole genome shotgun (WGS) entry which is preliminary data.</text>
</comment>
<dbReference type="Pfam" id="PF13568">
    <property type="entry name" value="OMP_b-brl_2"/>
    <property type="match status" value="1"/>
</dbReference>